<comment type="similarity">
    <text evidence="1">Belongs to the ustYa family.</text>
</comment>
<evidence type="ECO:0000256" key="2">
    <source>
        <dbReference type="SAM" id="Phobius"/>
    </source>
</evidence>
<dbReference type="EMBL" id="VIGI01000007">
    <property type="protein sequence ID" value="KAB8297741.1"/>
    <property type="molecule type" value="Genomic_DNA"/>
</dbReference>
<evidence type="ECO:0000313" key="4">
    <source>
        <dbReference type="Proteomes" id="UP000326757"/>
    </source>
</evidence>
<evidence type="ECO:0000256" key="1">
    <source>
        <dbReference type="ARBA" id="ARBA00035112"/>
    </source>
</evidence>
<keyword evidence="2" id="KW-0812">Transmembrane</keyword>
<reference evidence="3 4" key="1">
    <citation type="submission" date="2019-06" db="EMBL/GenBank/DDBJ databases">
        <title>Genome Sequence of the Brown Rot Fungal Pathogen Monilinia laxa.</title>
        <authorList>
            <person name="De Miccolis Angelini R.M."/>
            <person name="Landi L."/>
            <person name="Abate D."/>
            <person name="Pollastro S."/>
            <person name="Romanazzi G."/>
            <person name="Faretra F."/>
        </authorList>
    </citation>
    <scope>NUCLEOTIDE SEQUENCE [LARGE SCALE GENOMIC DNA]</scope>
    <source>
        <strain evidence="3 4">Mlax316</strain>
    </source>
</reference>
<proteinExistence type="inferred from homology"/>
<dbReference type="InterPro" id="IPR021765">
    <property type="entry name" value="UstYa-like"/>
</dbReference>
<dbReference type="AlphaFoldDB" id="A0A5N6K571"/>
<dbReference type="Proteomes" id="UP000326757">
    <property type="component" value="Unassembled WGS sequence"/>
</dbReference>
<dbReference type="PANTHER" id="PTHR33365:SF7">
    <property type="entry name" value="TAT PATHWAY SIGNAL SEQUENCE"/>
    <property type="match status" value="1"/>
</dbReference>
<comment type="caution">
    <text evidence="3">The sequence shown here is derived from an EMBL/GenBank/DDBJ whole genome shotgun (WGS) entry which is preliminary data.</text>
</comment>
<accession>A0A5N6K571</accession>
<gene>
    <name evidence="3" type="ORF">EYC80_001543</name>
</gene>
<dbReference type="Pfam" id="PF11807">
    <property type="entry name" value="UstYa"/>
    <property type="match status" value="1"/>
</dbReference>
<feature type="transmembrane region" description="Helical" evidence="2">
    <location>
        <begin position="43"/>
        <end position="65"/>
    </location>
</feature>
<keyword evidence="4" id="KW-1185">Reference proteome</keyword>
<dbReference type="GO" id="GO:0043386">
    <property type="term" value="P:mycotoxin biosynthetic process"/>
    <property type="evidence" value="ECO:0007669"/>
    <property type="project" value="InterPro"/>
</dbReference>
<dbReference type="OrthoDB" id="3687641at2759"/>
<evidence type="ECO:0000313" key="3">
    <source>
        <dbReference type="EMBL" id="KAB8297741.1"/>
    </source>
</evidence>
<dbReference type="PANTHER" id="PTHR33365">
    <property type="entry name" value="YALI0B05434P"/>
    <property type="match status" value="1"/>
</dbReference>
<name>A0A5N6K571_MONLA</name>
<organism evidence="3 4">
    <name type="scientific">Monilinia laxa</name>
    <name type="common">Brown rot fungus</name>
    <name type="synonym">Sclerotinia laxa</name>
    <dbReference type="NCBI Taxonomy" id="61186"/>
    <lineage>
        <taxon>Eukaryota</taxon>
        <taxon>Fungi</taxon>
        <taxon>Dikarya</taxon>
        <taxon>Ascomycota</taxon>
        <taxon>Pezizomycotina</taxon>
        <taxon>Leotiomycetes</taxon>
        <taxon>Helotiales</taxon>
        <taxon>Sclerotiniaceae</taxon>
        <taxon>Monilinia</taxon>
    </lineage>
</organism>
<keyword evidence="2" id="KW-0472">Membrane</keyword>
<protein>
    <recommendedName>
        <fullName evidence="5">Tat pathway signal sequence</fullName>
    </recommendedName>
</protein>
<keyword evidence="2" id="KW-1133">Transmembrane helix</keyword>
<evidence type="ECO:0008006" key="5">
    <source>
        <dbReference type="Google" id="ProtNLM"/>
    </source>
</evidence>
<sequence>MAGLPKYSKLESTSTAEALDVEILPRLSDNSEFYYPAQSKKRLLLHIVSYTLLISSNIVFFGLWVREHYLLSQNVSDPDCIRPKLSFSAPAYDGAISYERRRLFRPLIDNPFTGPPRPELDAAYAKILEPMTTRITNEEHAHANLGTTTLALGDGSGYVGEMSVFHELHCIKRIRRHLNLDYYYPGLTGDELERENVHSDHCLEYWREAAMCRGDATMATMFWRDAVPTSRAWSDHECINWNAFDTWARSRSLNMTDPSILNQTGRFDWISTPDGRTVLRSDPTVEVFHP</sequence>